<proteinExistence type="inferred from homology"/>
<dbReference type="GO" id="GO:0016020">
    <property type="term" value="C:membrane"/>
    <property type="evidence" value="ECO:0007669"/>
    <property type="project" value="UniProtKB-SubCell"/>
</dbReference>
<evidence type="ECO:0000256" key="5">
    <source>
        <dbReference type="ARBA" id="ARBA00023136"/>
    </source>
</evidence>
<dbReference type="OrthoDB" id="9816067at2"/>
<feature type="domain" description="Spore germination GerAC-like C-terminal" evidence="8">
    <location>
        <begin position="219"/>
        <end position="382"/>
    </location>
</feature>
<keyword evidence="7" id="KW-0449">Lipoprotein</keyword>
<organism evidence="10 11">
    <name type="scientific">Bacillus gaemokensis</name>
    <dbReference type="NCBI Taxonomy" id="574375"/>
    <lineage>
        <taxon>Bacteria</taxon>
        <taxon>Bacillati</taxon>
        <taxon>Bacillota</taxon>
        <taxon>Bacilli</taxon>
        <taxon>Bacillales</taxon>
        <taxon>Bacillaceae</taxon>
        <taxon>Bacillus</taxon>
        <taxon>Bacillus cereus group</taxon>
    </lineage>
</organism>
<comment type="similarity">
    <text evidence="2">Belongs to the GerABKC lipoprotein family.</text>
</comment>
<evidence type="ECO:0000256" key="3">
    <source>
        <dbReference type="ARBA" id="ARBA00022544"/>
    </source>
</evidence>
<evidence type="ECO:0000259" key="8">
    <source>
        <dbReference type="Pfam" id="PF05504"/>
    </source>
</evidence>
<accession>A0A073K859</accession>
<keyword evidence="6" id="KW-0564">Palmitate</keyword>
<dbReference type="STRING" id="574375.AZF08_17375"/>
<dbReference type="NCBIfam" id="TIGR02887">
    <property type="entry name" value="spore_ger_x_C"/>
    <property type="match status" value="1"/>
</dbReference>
<keyword evidence="5" id="KW-0472">Membrane</keyword>
<reference evidence="10 11" key="1">
    <citation type="submission" date="2014-06" db="EMBL/GenBank/DDBJ databases">
        <title>Draft genome sequence of Bacillus gaemokensis JCM 15801 (MCCC 1A00707).</title>
        <authorList>
            <person name="Lai Q."/>
            <person name="Liu Y."/>
            <person name="Shao Z."/>
        </authorList>
    </citation>
    <scope>NUCLEOTIDE SEQUENCE [LARGE SCALE GENOMIC DNA]</scope>
    <source>
        <strain evidence="10 11">JCM 15801</strain>
    </source>
</reference>
<protein>
    <submittedName>
        <fullName evidence="10">Uncharacterized protein</fullName>
    </submittedName>
</protein>
<comment type="subcellular location">
    <subcellularLocation>
        <location evidence="1">Membrane</location>
        <topology evidence="1">Lipid-anchor</topology>
    </subcellularLocation>
</comment>
<dbReference type="AlphaFoldDB" id="A0A073K859"/>
<evidence type="ECO:0000256" key="1">
    <source>
        <dbReference type="ARBA" id="ARBA00004635"/>
    </source>
</evidence>
<comment type="caution">
    <text evidence="10">The sequence shown here is derived from an EMBL/GenBank/DDBJ whole genome shotgun (WGS) entry which is preliminary data.</text>
</comment>
<evidence type="ECO:0000313" key="10">
    <source>
        <dbReference type="EMBL" id="KEK23449.1"/>
    </source>
</evidence>
<feature type="domain" description="Spore germination protein N-terminal" evidence="9">
    <location>
        <begin position="30"/>
        <end position="200"/>
    </location>
</feature>
<keyword evidence="4" id="KW-0732">Signal</keyword>
<dbReference type="PANTHER" id="PTHR35789">
    <property type="entry name" value="SPORE GERMINATION PROTEIN B3"/>
    <property type="match status" value="1"/>
</dbReference>
<evidence type="ECO:0000256" key="6">
    <source>
        <dbReference type="ARBA" id="ARBA00023139"/>
    </source>
</evidence>
<dbReference type="Gene3D" id="6.20.190.10">
    <property type="entry name" value="Nutrient germinant receptor protein C, domain 1"/>
    <property type="match status" value="1"/>
</dbReference>
<evidence type="ECO:0000256" key="7">
    <source>
        <dbReference type="ARBA" id="ARBA00023288"/>
    </source>
</evidence>
<dbReference type="InterPro" id="IPR057336">
    <property type="entry name" value="GerAC_N"/>
</dbReference>
<evidence type="ECO:0000256" key="2">
    <source>
        <dbReference type="ARBA" id="ARBA00007886"/>
    </source>
</evidence>
<evidence type="ECO:0000256" key="4">
    <source>
        <dbReference type="ARBA" id="ARBA00022729"/>
    </source>
</evidence>
<evidence type="ECO:0000259" key="9">
    <source>
        <dbReference type="Pfam" id="PF25198"/>
    </source>
</evidence>
<dbReference type="InterPro" id="IPR046953">
    <property type="entry name" value="Spore_GerAC-like_C"/>
</dbReference>
<sequence length="398" mass="45126">MKCYVSINRKNAPLVPLFFTCFLLLTGCWDRVETNEMAMVLTMAIDKSKDQLKVSVQILIPQGEKSGQHGAGGENKTTIVRTALGKSITDAMSKIQAKTTRLLFWGQCRVYIFGEQLAKEGLHDEIDFLIRHPEPRNRSYLFVSEGEAAHLLTLQSPLEGYIGQSLRKLADERMNAVITLKDFQQMITGEAGGAILPYIKTKNLEQVEEKETLGPILETSIFKRDKMIGKIDQKMTKGVLWLRDEIHEAVVGVKPQNGRGIITVELIQAHTDIVPKIENNKWQITANIKTEGSIVENATALDVMKPEINKMLQKKLAKVIQQRITQTLEEVQKGMKADVFHFAEAFERKYPEKWDKVKDRWNKVFPQVEVELDIKIHVRRPGVGTRPAGLPKQEEGKK</sequence>
<dbReference type="Gene3D" id="3.30.300.210">
    <property type="entry name" value="Nutrient germinant receptor protein C, domain 3"/>
    <property type="match status" value="1"/>
</dbReference>
<evidence type="ECO:0000313" key="11">
    <source>
        <dbReference type="Proteomes" id="UP000027778"/>
    </source>
</evidence>
<dbReference type="RefSeq" id="WP_033675649.1">
    <property type="nucleotide sequence ID" value="NZ_JOTM01000016.1"/>
</dbReference>
<keyword evidence="11" id="KW-1185">Reference proteome</keyword>
<dbReference type="InterPro" id="IPR008844">
    <property type="entry name" value="Spore_GerAC-like"/>
</dbReference>
<gene>
    <name evidence="10" type="ORF">BAGA_09190</name>
</gene>
<dbReference type="PANTHER" id="PTHR35789:SF1">
    <property type="entry name" value="SPORE GERMINATION PROTEIN B3"/>
    <property type="match status" value="1"/>
</dbReference>
<dbReference type="Pfam" id="PF25198">
    <property type="entry name" value="Spore_GerAC_N"/>
    <property type="match status" value="1"/>
</dbReference>
<dbReference type="InterPro" id="IPR038501">
    <property type="entry name" value="Spore_GerAC_C_sf"/>
</dbReference>
<dbReference type="Pfam" id="PF05504">
    <property type="entry name" value="Spore_GerAC"/>
    <property type="match status" value="1"/>
</dbReference>
<dbReference type="eggNOG" id="ENOG502Z9N7">
    <property type="taxonomic scope" value="Bacteria"/>
</dbReference>
<dbReference type="EMBL" id="JOTM01000016">
    <property type="protein sequence ID" value="KEK23449.1"/>
    <property type="molecule type" value="Genomic_DNA"/>
</dbReference>
<name>A0A073K859_9BACI</name>
<dbReference type="Proteomes" id="UP000027778">
    <property type="component" value="Unassembled WGS sequence"/>
</dbReference>
<dbReference type="PROSITE" id="PS51257">
    <property type="entry name" value="PROKAR_LIPOPROTEIN"/>
    <property type="match status" value="1"/>
</dbReference>
<keyword evidence="3" id="KW-0309">Germination</keyword>
<dbReference type="GO" id="GO:0009847">
    <property type="term" value="P:spore germination"/>
    <property type="evidence" value="ECO:0007669"/>
    <property type="project" value="InterPro"/>
</dbReference>